<dbReference type="AlphaFoldDB" id="A0A165I4M4"/>
<keyword evidence="2" id="KW-1185">Reference proteome</keyword>
<name>A0A165I4M4_9APHY</name>
<accession>A0A165I4M4</accession>
<dbReference type="EMBL" id="KV427605">
    <property type="protein sequence ID" value="KZT12588.1"/>
    <property type="molecule type" value="Genomic_DNA"/>
</dbReference>
<dbReference type="RefSeq" id="XP_040770098.1">
    <property type="nucleotide sequence ID" value="XM_040914041.1"/>
</dbReference>
<sequence length="121" mass="13101">MSSALNDVHGALAVECERSASFDLSTAEAGIAHSRRFVSSRQRRLKLKLTDIVQGDWGLSARLGSCKADGVDKYFALAHRDQELEALRSMVANLREAFAQEHAARQAASAGLEDARWAAAS</sequence>
<evidence type="ECO:0000313" key="1">
    <source>
        <dbReference type="EMBL" id="KZT12588.1"/>
    </source>
</evidence>
<reference evidence="1 2" key="1">
    <citation type="journal article" date="2016" name="Mol. Biol. Evol.">
        <title>Comparative Genomics of Early-Diverging Mushroom-Forming Fungi Provides Insights into the Origins of Lignocellulose Decay Capabilities.</title>
        <authorList>
            <person name="Nagy L.G."/>
            <person name="Riley R."/>
            <person name="Tritt A."/>
            <person name="Adam C."/>
            <person name="Daum C."/>
            <person name="Floudas D."/>
            <person name="Sun H."/>
            <person name="Yadav J.S."/>
            <person name="Pangilinan J."/>
            <person name="Larsson K.H."/>
            <person name="Matsuura K."/>
            <person name="Barry K."/>
            <person name="Labutti K."/>
            <person name="Kuo R."/>
            <person name="Ohm R.A."/>
            <person name="Bhattacharya S.S."/>
            <person name="Shirouzu T."/>
            <person name="Yoshinaga Y."/>
            <person name="Martin F.M."/>
            <person name="Grigoriev I.V."/>
            <person name="Hibbett D.S."/>
        </authorList>
    </citation>
    <scope>NUCLEOTIDE SEQUENCE [LARGE SCALE GENOMIC DNA]</scope>
    <source>
        <strain evidence="1 2">93-53</strain>
    </source>
</reference>
<gene>
    <name evidence="1" type="ORF">LAESUDRAFT_808178</name>
</gene>
<evidence type="ECO:0000313" key="2">
    <source>
        <dbReference type="Proteomes" id="UP000076871"/>
    </source>
</evidence>
<proteinExistence type="predicted"/>
<dbReference type="GeneID" id="63831069"/>
<protein>
    <submittedName>
        <fullName evidence="1">Uncharacterized protein</fullName>
    </submittedName>
</protein>
<dbReference type="InParanoid" id="A0A165I4M4"/>
<dbReference type="Proteomes" id="UP000076871">
    <property type="component" value="Unassembled WGS sequence"/>
</dbReference>
<organism evidence="1 2">
    <name type="scientific">Laetiporus sulphureus 93-53</name>
    <dbReference type="NCBI Taxonomy" id="1314785"/>
    <lineage>
        <taxon>Eukaryota</taxon>
        <taxon>Fungi</taxon>
        <taxon>Dikarya</taxon>
        <taxon>Basidiomycota</taxon>
        <taxon>Agaricomycotina</taxon>
        <taxon>Agaricomycetes</taxon>
        <taxon>Polyporales</taxon>
        <taxon>Laetiporus</taxon>
    </lineage>
</organism>